<dbReference type="AlphaFoldDB" id="A0A9X1LT31"/>
<dbReference type="PANTHER" id="PTHR12110">
    <property type="entry name" value="HYDROXYPYRUVATE ISOMERASE"/>
    <property type="match status" value="1"/>
</dbReference>
<evidence type="ECO:0000259" key="2">
    <source>
        <dbReference type="Pfam" id="PF01261"/>
    </source>
</evidence>
<keyword evidence="3" id="KW-0413">Isomerase</keyword>
<dbReference type="Pfam" id="PF01261">
    <property type="entry name" value="AP_endonuc_2"/>
    <property type="match status" value="1"/>
</dbReference>
<feature type="domain" description="Xylose isomerase-like TIM barrel" evidence="2">
    <location>
        <begin position="34"/>
        <end position="262"/>
    </location>
</feature>
<proteinExistence type="predicted"/>
<evidence type="ECO:0000313" key="4">
    <source>
        <dbReference type="Proteomes" id="UP001139354"/>
    </source>
</evidence>
<dbReference type="GO" id="GO:0016853">
    <property type="term" value="F:isomerase activity"/>
    <property type="evidence" value="ECO:0007669"/>
    <property type="project" value="UniProtKB-KW"/>
</dbReference>
<organism evidence="3 4">
    <name type="scientific">Microbacterium allomyrinae</name>
    <dbReference type="NCBI Taxonomy" id="2830666"/>
    <lineage>
        <taxon>Bacteria</taxon>
        <taxon>Bacillati</taxon>
        <taxon>Actinomycetota</taxon>
        <taxon>Actinomycetes</taxon>
        <taxon>Micrococcales</taxon>
        <taxon>Microbacteriaceae</taxon>
        <taxon>Microbacterium</taxon>
    </lineage>
</organism>
<keyword evidence="4" id="KW-1185">Reference proteome</keyword>
<reference evidence="3" key="1">
    <citation type="submission" date="2021-04" db="EMBL/GenBank/DDBJ databases">
        <title>Microbacterium tenobrionis sp. nov. and Microbacterium allomyrinae sp. nov., isolated from larvae of Tenobrio molitor and Allomyrina dichotoma, respectively.</title>
        <authorList>
            <person name="Lee S.D."/>
        </authorList>
    </citation>
    <scope>NUCLEOTIDE SEQUENCE</scope>
    <source>
        <strain evidence="3">BWT-G7</strain>
    </source>
</reference>
<protein>
    <submittedName>
        <fullName evidence="3">Sugar phosphate isomerase/epimerase</fullName>
    </submittedName>
</protein>
<dbReference type="Gene3D" id="3.20.20.150">
    <property type="entry name" value="Divalent-metal-dependent TIM barrel enzymes"/>
    <property type="match status" value="1"/>
</dbReference>
<evidence type="ECO:0000313" key="3">
    <source>
        <dbReference type="EMBL" id="MCC2031549.1"/>
    </source>
</evidence>
<dbReference type="RefSeq" id="WP_229383428.1">
    <property type="nucleotide sequence ID" value="NZ_JAGTTN010000001.1"/>
</dbReference>
<dbReference type="PANTHER" id="PTHR12110:SF21">
    <property type="entry name" value="XYLOSE ISOMERASE-LIKE TIM BARREL DOMAIN-CONTAINING PROTEIN"/>
    <property type="match status" value="1"/>
</dbReference>
<name>A0A9X1LT31_9MICO</name>
<accession>A0A9X1LT31</accession>
<dbReference type="SUPFAM" id="SSF51658">
    <property type="entry name" value="Xylose isomerase-like"/>
    <property type="match status" value="1"/>
</dbReference>
<dbReference type="InterPro" id="IPR013022">
    <property type="entry name" value="Xyl_isomerase-like_TIM-brl"/>
</dbReference>
<dbReference type="Proteomes" id="UP001139354">
    <property type="component" value="Unassembled WGS sequence"/>
</dbReference>
<evidence type="ECO:0000256" key="1">
    <source>
        <dbReference type="ARBA" id="ARBA00023277"/>
    </source>
</evidence>
<gene>
    <name evidence="3" type="ORF">KEC57_05050</name>
</gene>
<dbReference type="EMBL" id="JAGTTN010000001">
    <property type="protein sequence ID" value="MCC2031549.1"/>
    <property type="molecule type" value="Genomic_DNA"/>
</dbReference>
<keyword evidence="1" id="KW-0119">Carbohydrate metabolism</keyword>
<sequence length="284" mass="30753">MSTPELVATCWTSAGDVAPLDVPEVSPFPIEERVRAIADAGWVGIGLGQDDLRHVRDTIGFAALRSLIDDVGLRHVEVELASGWWRSDLKWRGTWELLLDASTQLKAEFIKIGAAIETPLDDITPLVEPLRRLADEAAAVGARVALEPLPFGLVGTIPKGAELIRAVAHPAAGLLVDYWHVFRADTTLPELVASLDAGIVFGVELSDAATDISGTLFEDTIHNRRLIGRGDQDVEGFIRAMREVGFDGPWGVEIISAEHRQRSLVDALTAAHDSTLETFARAES</sequence>
<dbReference type="InterPro" id="IPR036237">
    <property type="entry name" value="Xyl_isomerase-like_sf"/>
</dbReference>
<comment type="caution">
    <text evidence="3">The sequence shown here is derived from an EMBL/GenBank/DDBJ whole genome shotgun (WGS) entry which is preliminary data.</text>
</comment>
<dbReference type="InterPro" id="IPR050312">
    <property type="entry name" value="IolE/XylAMocC-like"/>
</dbReference>